<dbReference type="InterPro" id="IPR050810">
    <property type="entry name" value="Bact_Secretion_Sys_Channel"/>
</dbReference>
<evidence type="ECO:0000256" key="8">
    <source>
        <dbReference type="ARBA" id="ARBA00023136"/>
    </source>
</evidence>
<keyword evidence="4" id="KW-1134">Transmembrane beta strand</keyword>
<dbReference type="Gene3D" id="3.55.50.30">
    <property type="match status" value="1"/>
</dbReference>
<dbReference type="InterPro" id="IPR001775">
    <property type="entry name" value="GspD/PilQ"/>
</dbReference>
<dbReference type="Proteomes" id="UP001058461">
    <property type="component" value="Chromosome"/>
</dbReference>
<evidence type="ECO:0000256" key="11">
    <source>
        <dbReference type="SAM" id="MobiDB-lite"/>
    </source>
</evidence>
<evidence type="ECO:0000256" key="6">
    <source>
        <dbReference type="ARBA" id="ARBA00022729"/>
    </source>
</evidence>
<evidence type="ECO:0000256" key="7">
    <source>
        <dbReference type="ARBA" id="ARBA00022927"/>
    </source>
</evidence>
<sequence>MSNVINTALLLVCSLALSACALQDTQNPDALDSPWRSAQAERPADPSGASAVAQKARENPAQPERFAAEAGLAPGSDAPRTELYGGNGVFFDIGTQDRGTPVEGDITFNFQGAEISEVVKTVLGDILQVNYILDDQVRGVVNMQTSRPISRDALVPTLEKLLQVNGAALIDRNGFYEVVPIDGVNGGAISLRGNLSADRGYQILVVPLRYIGAQEMLKILEPLKPRQGMMEADERRNLLVLGGTQGELVSLRDTIKTFDVDQLQGMSVGLFRLQSVDAEVLVDELGAIFGDAADGPLAGMVRFMPIERLNALLVITAQRKYLSDAKTWITRLDRSEGAQGLGMYVYYVQNGRAENMAEMLGQLFDGQRRNRQAREAEAARRPVVAATPAPDADADGTVTRAEASASPASIEVGEVSIIADAENNALLIMSSPGDYDKVYKAIQKLDVLPLQVLVEATIVEVSLEDELRYGLQWFFKNHLGSGTKGFGTLGQSPIPSAADVIGSGSYEVISGSSTRALLNVLATDSRLKVVSSPTLMVLDNHTAEIKVGDQVPIQTSATTNTSSGVVTPDDEVRANITSTIQYRDTGVLLKVTPRVNAGGMVVLDITQEVNDVNPDPSFAGINSPTITQRQINTSVAVQSGETLVLGGLIKENNDTGGEGVPYLRHLPVVGWAFGSRGKSTQRTELVVMITPTAVTDTADAREVTREYRNKLRGLNLPSRSLDTAPPHN</sequence>
<dbReference type="InterPro" id="IPR038591">
    <property type="entry name" value="NolW-like_sf"/>
</dbReference>
<keyword evidence="7" id="KW-0653">Protein transport</keyword>
<keyword evidence="9" id="KW-0998">Cell outer membrane</keyword>
<feature type="domain" description="GspD-like N0" evidence="15">
    <location>
        <begin position="109"/>
        <end position="177"/>
    </location>
</feature>
<evidence type="ECO:0000256" key="2">
    <source>
        <dbReference type="ARBA" id="ARBA00006980"/>
    </source>
</evidence>
<gene>
    <name evidence="16" type="primary">gspD</name>
    <name evidence="16" type="ORF">KDW95_00390</name>
</gene>
<evidence type="ECO:0000256" key="12">
    <source>
        <dbReference type="SAM" id="SignalP"/>
    </source>
</evidence>
<comment type="similarity">
    <text evidence="2">Belongs to the bacterial secretin family. GSP D subfamily.</text>
</comment>
<evidence type="ECO:0000256" key="9">
    <source>
        <dbReference type="ARBA" id="ARBA00023237"/>
    </source>
</evidence>
<dbReference type="EMBL" id="CP073347">
    <property type="protein sequence ID" value="UTW12187.1"/>
    <property type="molecule type" value="Genomic_DNA"/>
</dbReference>
<dbReference type="InterPro" id="IPR013356">
    <property type="entry name" value="T2SS_GspD"/>
</dbReference>
<dbReference type="PANTHER" id="PTHR30332">
    <property type="entry name" value="PROBABLE GENERAL SECRETION PATHWAY PROTEIN D"/>
    <property type="match status" value="1"/>
</dbReference>
<dbReference type="InterPro" id="IPR005644">
    <property type="entry name" value="NolW-like"/>
</dbReference>
<accession>A0ABY5HK54</accession>
<evidence type="ECO:0000259" key="15">
    <source>
        <dbReference type="Pfam" id="PF21305"/>
    </source>
</evidence>
<dbReference type="PRINTS" id="PR00811">
    <property type="entry name" value="BCTERIALGSPD"/>
</dbReference>
<dbReference type="InterPro" id="IPR049371">
    <property type="entry name" value="GspD-like_N0"/>
</dbReference>
<feature type="region of interest" description="Disordered" evidence="11">
    <location>
        <begin position="371"/>
        <end position="403"/>
    </location>
</feature>
<proteinExistence type="inferred from homology"/>
<comment type="subcellular location">
    <subcellularLocation>
        <location evidence="1 10">Cell outer membrane</location>
    </subcellularLocation>
</comment>
<dbReference type="Pfam" id="PF21305">
    <property type="entry name" value="type_II_gspD_N0"/>
    <property type="match status" value="1"/>
</dbReference>
<evidence type="ECO:0000259" key="14">
    <source>
        <dbReference type="Pfam" id="PF03958"/>
    </source>
</evidence>
<dbReference type="PANTHER" id="PTHR30332:SF25">
    <property type="entry name" value="SECRETIN XPSD"/>
    <property type="match status" value="1"/>
</dbReference>
<dbReference type="InterPro" id="IPR004846">
    <property type="entry name" value="T2SS/T3SS_dom"/>
</dbReference>
<dbReference type="NCBIfam" id="TIGR02517">
    <property type="entry name" value="type_II_gspD"/>
    <property type="match status" value="1"/>
</dbReference>
<keyword evidence="5" id="KW-0812">Transmembrane</keyword>
<feature type="region of interest" description="Disordered" evidence="11">
    <location>
        <begin position="28"/>
        <end position="62"/>
    </location>
</feature>
<name>A0ABY5HK54_9GAMM</name>
<keyword evidence="17" id="KW-1185">Reference proteome</keyword>
<evidence type="ECO:0000256" key="3">
    <source>
        <dbReference type="ARBA" id="ARBA00022448"/>
    </source>
</evidence>
<keyword evidence="8" id="KW-0472">Membrane</keyword>
<feature type="compositionally biased region" description="Low complexity" evidence="11">
    <location>
        <begin position="381"/>
        <end position="399"/>
    </location>
</feature>
<feature type="compositionally biased region" description="Basic and acidic residues" evidence="11">
    <location>
        <begin position="371"/>
        <end position="380"/>
    </location>
</feature>
<feature type="domain" description="NolW-like" evidence="14">
    <location>
        <begin position="270"/>
        <end position="334"/>
    </location>
</feature>
<evidence type="ECO:0000256" key="10">
    <source>
        <dbReference type="RuleBase" id="RU004004"/>
    </source>
</evidence>
<reference evidence="16" key="1">
    <citation type="submission" date="2021-04" db="EMBL/GenBank/DDBJ databases">
        <title>Oceanospirillales bacteria with DddD are important DMSP degraders in coastal seawater.</title>
        <authorList>
            <person name="Liu J."/>
        </authorList>
    </citation>
    <scope>NUCLEOTIDE SEQUENCE</scope>
    <source>
        <strain evidence="16">D13-1</strain>
    </source>
</reference>
<evidence type="ECO:0000313" key="17">
    <source>
        <dbReference type="Proteomes" id="UP001058461"/>
    </source>
</evidence>
<dbReference type="Pfam" id="PF00263">
    <property type="entry name" value="Secretin"/>
    <property type="match status" value="1"/>
</dbReference>
<dbReference type="Pfam" id="PF03958">
    <property type="entry name" value="Secretin_N"/>
    <property type="match status" value="3"/>
</dbReference>
<evidence type="ECO:0000313" key="16">
    <source>
        <dbReference type="EMBL" id="UTW12187.1"/>
    </source>
</evidence>
<feature type="domain" description="Type II/III secretion system secretin-like" evidence="13">
    <location>
        <begin position="521"/>
        <end position="693"/>
    </location>
</feature>
<keyword evidence="6 12" id="KW-0732">Signal</keyword>
<feature type="domain" description="NolW-like" evidence="14">
    <location>
        <begin position="205"/>
        <end position="264"/>
    </location>
</feature>
<feature type="domain" description="NolW-like" evidence="14">
    <location>
        <begin position="345"/>
        <end position="450"/>
    </location>
</feature>
<feature type="signal peptide" evidence="12">
    <location>
        <begin position="1"/>
        <end position="21"/>
    </location>
</feature>
<evidence type="ECO:0000256" key="1">
    <source>
        <dbReference type="ARBA" id="ARBA00004442"/>
    </source>
</evidence>
<keyword evidence="3 10" id="KW-0813">Transport</keyword>
<feature type="chain" id="PRO_5047154688" evidence="12">
    <location>
        <begin position="22"/>
        <end position="728"/>
    </location>
</feature>
<dbReference type="RefSeq" id="WP_255854247.1">
    <property type="nucleotide sequence ID" value="NZ_CP073347.1"/>
</dbReference>
<dbReference type="Gene3D" id="3.30.1370.120">
    <property type="match status" value="3"/>
</dbReference>
<evidence type="ECO:0000256" key="4">
    <source>
        <dbReference type="ARBA" id="ARBA00022452"/>
    </source>
</evidence>
<organism evidence="16 17">
    <name type="scientific">Marinobacterium rhizophilum</name>
    <dbReference type="NCBI Taxonomy" id="420402"/>
    <lineage>
        <taxon>Bacteria</taxon>
        <taxon>Pseudomonadati</taxon>
        <taxon>Pseudomonadota</taxon>
        <taxon>Gammaproteobacteria</taxon>
        <taxon>Oceanospirillales</taxon>
        <taxon>Oceanospirillaceae</taxon>
        <taxon>Marinobacterium</taxon>
    </lineage>
</organism>
<protein>
    <submittedName>
        <fullName evidence="16">Type II secretion system secretin GspD</fullName>
    </submittedName>
</protein>
<evidence type="ECO:0000256" key="5">
    <source>
        <dbReference type="ARBA" id="ARBA00022692"/>
    </source>
</evidence>
<evidence type="ECO:0000259" key="13">
    <source>
        <dbReference type="Pfam" id="PF00263"/>
    </source>
</evidence>